<dbReference type="PROSITE" id="PS50850">
    <property type="entry name" value="MFS"/>
    <property type="match status" value="1"/>
</dbReference>
<reference evidence="7 8" key="1">
    <citation type="submission" date="2019-03" db="EMBL/GenBank/DDBJ databases">
        <title>Sequencing the genomes of 1000 actinobacteria strains.</title>
        <authorList>
            <person name="Klenk H.-P."/>
        </authorList>
    </citation>
    <scope>NUCLEOTIDE SEQUENCE [LARGE SCALE GENOMIC DNA]</scope>
    <source>
        <strain evidence="7 8">DSM 18936</strain>
    </source>
</reference>
<feature type="transmembrane region" description="Helical" evidence="5">
    <location>
        <begin position="107"/>
        <end position="129"/>
    </location>
</feature>
<evidence type="ECO:0000256" key="1">
    <source>
        <dbReference type="ARBA" id="ARBA00004651"/>
    </source>
</evidence>
<evidence type="ECO:0000256" key="3">
    <source>
        <dbReference type="ARBA" id="ARBA00022989"/>
    </source>
</evidence>
<protein>
    <submittedName>
        <fullName evidence="7">Putative MFS family arabinose efflux permease</fullName>
    </submittedName>
</protein>
<comment type="caution">
    <text evidence="7">The sequence shown here is derived from an EMBL/GenBank/DDBJ whole genome shotgun (WGS) entry which is preliminary data.</text>
</comment>
<feature type="transmembrane region" description="Helical" evidence="5">
    <location>
        <begin position="299"/>
        <end position="322"/>
    </location>
</feature>
<feature type="transmembrane region" description="Helical" evidence="5">
    <location>
        <begin position="362"/>
        <end position="383"/>
    </location>
</feature>
<organism evidence="7 8">
    <name type="scientific">Ilumatobacter fluminis</name>
    <dbReference type="NCBI Taxonomy" id="467091"/>
    <lineage>
        <taxon>Bacteria</taxon>
        <taxon>Bacillati</taxon>
        <taxon>Actinomycetota</taxon>
        <taxon>Acidimicrobiia</taxon>
        <taxon>Acidimicrobiales</taxon>
        <taxon>Ilumatobacteraceae</taxon>
        <taxon>Ilumatobacter</taxon>
    </lineage>
</organism>
<evidence type="ECO:0000256" key="5">
    <source>
        <dbReference type="SAM" id="Phobius"/>
    </source>
</evidence>
<feature type="transmembrane region" description="Helical" evidence="5">
    <location>
        <begin position="211"/>
        <end position="233"/>
    </location>
</feature>
<dbReference type="AlphaFoldDB" id="A0A4V3EJB4"/>
<dbReference type="PANTHER" id="PTHR23531">
    <property type="entry name" value="QUINOLENE RESISTANCE PROTEIN NORA"/>
    <property type="match status" value="1"/>
</dbReference>
<keyword evidence="8" id="KW-1185">Reference proteome</keyword>
<dbReference type="Pfam" id="PF07690">
    <property type="entry name" value="MFS_1"/>
    <property type="match status" value="1"/>
</dbReference>
<dbReference type="Gene3D" id="1.20.1250.20">
    <property type="entry name" value="MFS general substrate transporter like domains"/>
    <property type="match status" value="1"/>
</dbReference>
<feature type="transmembrane region" description="Helical" evidence="5">
    <location>
        <begin position="141"/>
        <end position="163"/>
    </location>
</feature>
<keyword evidence="4 5" id="KW-0472">Membrane</keyword>
<evidence type="ECO:0000256" key="4">
    <source>
        <dbReference type="ARBA" id="ARBA00023136"/>
    </source>
</evidence>
<feature type="transmembrane region" description="Helical" evidence="5">
    <location>
        <begin position="82"/>
        <end position="101"/>
    </location>
</feature>
<feature type="domain" description="Major facilitator superfamily (MFS) profile" evidence="6">
    <location>
        <begin position="15"/>
        <end position="387"/>
    </location>
</feature>
<evidence type="ECO:0000313" key="8">
    <source>
        <dbReference type="Proteomes" id="UP000294558"/>
    </source>
</evidence>
<keyword evidence="3 5" id="KW-1133">Transmembrane helix</keyword>
<dbReference type="InterPro" id="IPR052714">
    <property type="entry name" value="MFS_Exporter"/>
</dbReference>
<feature type="transmembrane region" description="Helical" evidence="5">
    <location>
        <begin position="275"/>
        <end position="293"/>
    </location>
</feature>
<dbReference type="InterPro" id="IPR020846">
    <property type="entry name" value="MFS_dom"/>
</dbReference>
<dbReference type="GO" id="GO:0022857">
    <property type="term" value="F:transmembrane transporter activity"/>
    <property type="evidence" value="ECO:0007669"/>
    <property type="project" value="InterPro"/>
</dbReference>
<feature type="transmembrane region" description="Helical" evidence="5">
    <location>
        <begin position="169"/>
        <end position="190"/>
    </location>
</feature>
<evidence type="ECO:0000256" key="2">
    <source>
        <dbReference type="ARBA" id="ARBA00022692"/>
    </source>
</evidence>
<evidence type="ECO:0000313" key="7">
    <source>
        <dbReference type="EMBL" id="TDT17708.1"/>
    </source>
</evidence>
<evidence type="ECO:0000259" key="6">
    <source>
        <dbReference type="PROSITE" id="PS50850"/>
    </source>
</evidence>
<feature type="transmembrane region" description="Helical" evidence="5">
    <location>
        <begin position="334"/>
        <end position="356"/>
    </location>
</feature>
<dbReference type="InterPro" id="IPR036259">
    <property type="entry name" value="MFS_trans_sf"/>
</dbReference>
<name>A0A4V3EJB4_9ACTN</name>
<dbReference type="PANTHER" id="PTHR23531:SF1">
    <property type="entry name" value="QUINOLENE RESISTANCE PROTEIN NORA"/>
    <property type="match status" value="1"/>
</dbReference>
<dbReference type="Proteomes" id="UP000294558">
    <property type="component" value="Unassembled WGS sequence"/>
</dbReference>
<comment type="subcellular location">
    <subcellularLocation>
        <location evidence="1">Cell membrane</location>
        <topology evidence="1">Multi-pass membrane protein</topology>
    </subcellularLocation>
</comment>
<proteinExistence type="predicted"/>
<accession>A0A4V3EJB4</accession>
<dbReference type="EMBL" id="SOAU01000001">
    <property type="protein sequence ID" value="TDT17708.1"/>
    <property type="molecule type" value="Genomic_DNA"/>
</dbReference>
<gene>
    <name evidence="7" type="ORF">BDK89_3319</name>
</gene>
<dbReference type="GO" id="GO:0005886">
    <property type="term" value="C:plasma membrane"/>
    <property type="evidence" value="ECO:0007669"/>
    <property type="project" value="UniProtKB-SubCell"/>
</dbReference>
<feature type="transmembrane region" description="Helical" evidence="5">
    <location>
        <begin position="50"/>
        <end position="70"/>
    </location>
</feature>
<feature type="transmembrane region" description="Helical" evidence="5">
    <location>
        <begin position="245"/>
        <end position="263"/>
    </location>
</feature>
<sequence>MTDVSTPTPRLITGPFVSVMATALVFFVYIGMVVVTVPSFVERELDGGEFGVGLTMASFAVAAIVARPFLGRLTERFGRRALMMAGALLASVATFSMAFSTELWHVMVLRGFTGLGEAALFVAAATLVADLSPANRRAEAASYFSVAVFGGIGVGPLIAEAFIGSNDDYSAAFLAAGVLAALAAVTVLGVPRRVDRTAKPAEGRVPLFQRAALAPGLVLACGMAAFSVFMAFAPEYSKSVGLPGAGGLLLVYSLVSVSLRVVAAKLPERLGAHRTVTIALTFLTAGLSLIALVPEPWALWAAAATIGVGMAFLYPSLMANVVNRVSEQERSTALSSLTMFFEVGTIVGGVALGAIGEIASKQAGFLGGALMALVGVAVLWQFVVETPFDGADGAEPTELAAPLPACDPV</sequence>
<feature type="transmembrane region" description="Helical" evidence="5">
    <location>
        <begin position="12"/>
        <end position="38"/>
    </location>
</feature>
<dbReference type="InterPro" id="IPR011701">
    <property type="entry name" value="MFS"/>
</dbReference>
<keyword evidence="2 5" id="KW-0812">Transmembrane</keyword>
<dbReference type="SUPFAM" id="SSF103473">
    <property type="entry name" value="MFS general substrate transporter"/>
    <property type="match status" value="1"/>
</dbReference>